<keyword evidence="6" id="KW-0442">Lipid degradation</keyword>
<reference evidence="9 10" key="1">
    <citation type="submission" date="2024-01" db="EMBL/GenBank/DDBJ databases">
        <title>The complete chloroplast genome sequence of Lithospermum erythrorhizon: insights into the phylogenetic relationship among Boraginaceae species and the maternal lineages of purple gromwells.</title>
        <authorList>
            <person name="Okada T."/>
            <person name="Watanabe K."/>
        </authorList>
    </citation>
    <scope>NUCLEOTIDE SEQUENCE [LARGE SCALE GENOMIC DNA]</scope>
</reference>
<accession>A0AAV3RCL8</accession>
<evidence type="ECO:0000313" key="9">
    <source>
        <dbReference type="EMBL" id="GAA0173023.1"/>
    </source>
</evidence>
<evidence type="ECO:0000256" key="5">
    <source>
        <dbReference type="ARBA" id="ARBA00022801"/>
    </source>
</evidence>
<evidence type="ECO:0000313" key="10">
    <source>
        <dbReference type="Proteomes" id="UP001454036"/>
    </source>
</evidence>
<comment type="caution">
    <text evidence="9">The sequence shown here is derived from an EMBL/GenBank/DDBJ whole genome shotgun (WGS) entry which is preliminary data.</text>
</comment>
<evidence type="ECO:0000256" key="2">
    <source>
        <dbReference type="ARBA" id="ARBA00008668"/>
    </source>
</evidence>
<dbReference type="InterPro" id="IPR036514">
    <property type="entry name" value="SGNH_hydro_sf"/>
</dbReference>
<feature type="signal peptide" evidence="8">
    <location>
        <begin position="1"/>
        <end position="19"/>
    </location>
</feature>
<keyword evidence="10" id="KW-1185">Reference proteome</keyword>
<organism evidence="9 10">
    <name type="scientific">Lithospermum erythrorhizon</name>
    <name type="common">Purple gromwell</name>
    <name type="synonym">Lithospermum officinale var. erythrorhizon</name>
    <dbReference type="NCBI Taxonomy" id="34254"/>
    <lineage>
        <taxon>Eukaryota</taxon>
        <taxon>Viridiplantae</taxon>
        <taxon>Streptophyta</taxon>
        <taxon>Embryophyta</taxon>
        <taxon>Tracheophyta</taxon>
        <taxon>Spermatophyta</taxon>
        <taxon>Magnoliopsida</taxon>
        <taxon>eudicotyledons</taxon>
        <taxon>Gunneridae</taxon>
        <taxon>Pentapetalae</taxon>
        <taxon>asterids</taxon>
        <taxon>lamiids</taxon>
        <taxon>Boraginales</taxon>
        <taxon>Boraginaceae</taxon>
        <taxon>Boraginoideae</taxon>
        <taxon>Lithospermeae</taxon>
        <taxon>Lithospermum</taxon>
    </lineage>
</organism>
<keyword evidence="3" id="KW-0964">Secreted</keyword>
<comment type="subcellular location">
    <subcellularLocation>
        <location evidence="1">Secreted</location>
    </subcellularLocation>
</comment>
<dbReference type="GO" id="GO:0016788">
    <property type="term" value="F:hydrolase activity, acting on ester bonds"/>
    <property type="evidence" value="ECO:0007669"/>
    <property type="project" value="InterPro"/>
</dbReference>
<evidence type="ECO:0000256" key="4">
    <source>
        <dbReference type="ARBA" id="ARBA00022729"/>
    </source>
</evidence>
<keyword evidence="7" id="KW-0443">Lipid metabolism</keyword>
<dbReference type="EMBL" id="BAABME010025949">
    <property type="protein sequence ID" value="GAA0173023.1"/>
    <property type="molecule type" value="Genomic_DNA"/>
</dbReference>
<evidence type="ECO:0000256" key="7">
    <source>
        <dbReference type="ARBA" id="ARBA00023098"/>
    </source>
</evidence>
<dbReference type="PANTHER" id="PTHR45650">
    <property type="entry name" value="GDSL-LIKE LIPASE/ACYLHYDROLASE-RELATED"/>
    <property type="match status" value="1"/>
</dbReference>
<sequence length="215" mass="23709">MFTAIFLLVLLNARQQVFGQSKPPQVPCYFIFGDSLVDNGNNNPLQVQAKANYPPYGIDFPGGPTGRFTNGKNVADIIAEKLGFNQSIPPYATAKGEQIINGVNYASGSAGILDETGRHQGDVISMNEQLQHHQAIILSLSKVLKGVTITAEHLQKCLYTVGMGNNDYINNYLMPDKYKSKSLYSQDQFATMLSEKYYSQLKPRFSPGSRYIGAN</sequence>
<dbReference type="GO" id="GO:0005576">
    <property type="term" value="C:extracellular region"/>
    <property type="evidence" value="ECO:0007669"/>
    <property type="project" value="UniProtKB-SubCell"/>
</dbReference>
<dbReference type="Gene3D" id="3.40.50.1110">
    <property type="entry name" value="SGNH hydrolase"/>
    <property type="match status" value="1"/>
</dbReference>
<gene>
    <name evidence="9" type="ORF">LIER_41445</name>
</gene>
<evidence type="ECO:0000256" key="1">
    <source>
        <dbReference type="ARBA" id="ARBA00004613"/>
    </source>
</evidence>
<dbReference type="Pfam" id="PF00657">
    <property type="entry name" value="Lipase_GDSL"/>
    <property type="match status" value="1"/>
</dbReference>
<evidence type="ECO:0000256" key="8">
    <source>
        <dbReference type="SAM" id="SignalP"/>
    </source>
</evidence>
<keyword evidence="4 8" id="KW-0732">Signal</keyword>
<protein>
    <submittedName>
        <fullName evidence="9">Lipase</fullName>
    </submittedName>
</protein>
<dbReference type="GO" id="GO:0016042">
    <property type="term" value="P:lipid catabolic process"/>
    <property type="evidence" value="ECO:0007669"/>
    <property type="project" value="UniProtKB-KW"/>
</dbReference>
<keyword evidence="5" id="KW-0378">Hydrolase</keyword>
<dbReference type="Proteomes" id="UP001454036">
    <property type="component" value="Unassembled WGS sequence"/>
</dbReference>
<proteinExistence type="inferred from homology"/>
<evidence type="ECO:0000256" key="3">
    <source>
        <dbReference type="ARBA" id="ARBA00022525"/>
    </source>
</evidence>
<dbReference type="InterPro" id="IPR051238">
    <property type="entry name" value="GDSL_esterase/lipase"/>
</dbReference>
<dbReference type="PANTHER" id="PTHR45650:SF9">
    <property type="entry name" value="SGNH HYDROLASE-TYPE ESTERASE DOMAIN-CONTAINING PROTEIN"/>
    <property type="match status" value="1"/>
</dbReference>
<dbReference type="InterPro" id="IPR001087">
    <property type="entry name" value="GDSL"/>
</dbReference>
<dbReference type="AlphaFoldDB" id="A0AAV3RCL8"/>
<comment type="similarity">
    <text evidence="2">Belongs to the 'GDSL' lipolytic enzyme family.</text>
</comment>
<feature type="chain" id="PRO_5043573530" evidence="8">
    <location>
        <begin position="20"/>
        <end position="215"/>
    </location>
</feature>
<name>A0AAV3RCL8_LITER</name>
<evidence type="ECO:0000256" key="6">
    <source>
        <dbReference type="ARBA" id="ARBA00022963"/>
    </source>
</evidence>